<protein>
    <submittedName>
        <fullName evidence="2">Putative Methyltransferase type 11</fullName>
    </submittedName>
</protein>
<dbReference type="EMBL" id="LN827929">
    <property type="protein sequence ID" value="CEZ19794.1"/>
    <property type="molecule type" value="Genomic_DNA"/>
</dbReference>
<dbReference type="AlphaFoldDB" id="A0A0D6EWG3"/>
<keyword evidence="2" id="KW-0489">Methyltransferase</keyword>
<keyword evidence="3" id="KW-1185">Reference proteome</keyword>
<dbReference type="InterPro" id="IPR013216">
    <property type="entry name" value="Methyltransf_11"/>
</dbReference>
<dbReference type="HOGENOM" id="CLU_080435_2_0_4"/>
<dbReference type="GO" id="GO:0032259">
    <property type="term" value="P:methylation"/>
    <property type="evidence" value="ECO:0007669"/>
    <property type="project" value="UniProtKB-KW"/>
</dbReference>
<gene>
    <name evidence="2" type="ORF">BN1208_0909</name>
</gene>
<dbReference type="Gene3D" id="3.40.50.150">
    <property type="entry name" value="Vaccinia Virus protein VP39"/>
    <property type="match status" value="1"/>
</dbReference>
<dbReference type="STRING" id="1581557.BN1208_0909"/>
<name>A0A0D6EWG3_9PROT</name>
<dbReference type="KEGG" id="mbat:BN1208_0909"/>
<dbReference type="CDD" id="cd02440">
    <property type="entry name" value="AdoMet_MTases"/>
    <property type="match status" value="1"/>
</dbReference>
<dbReference type="SUPFAM" id="SSF53335">
    <property type="entry name" value="S-adenosyl-L-methionine-dependent methyltransferases"/>
    <property type="match status" value="1"/>
</dbReference>
<dbReference type="Pfam" id="PF08241">
    <property type="entry name" value="Methyltransf_11"/>
    <property type="match status" value="1"/>
</dbReference>
<feature type="domain" description="Methyltransferase type 11" evidence="1">
    <location>
        <begin position="48"/>
        <end position="148"/>
    </location>
</feature>
<dbReference type="Proteomes" id="UP000064007">
    <property type="component" value="Chromosome 1"/>
</dbReference>
<dbReference type="InterPro" id="IPR029063">
    <property type="entry name" value="SAM-dependent_MTases_sf"/>
</dbReference>
<sequence>MKFNSLLRHLLSNFYPFKFFYQKLNNQFVRDVFVAQELKKIKKNSLILDAGCGSQRYKGNCSHLRYKSQDFGEYATDLKKSIDTSYQDLDAYAYGSQIDYIGNIWDIKAKDNTFDAVLCTEVLEHIPYPIDTIKELSRILKKNGILILTAPSNCLRHMDPYFFYTGFTDRFYEKILGENNFSIKKMEPVGDYYSWMSVEVARTAISNSILAKLILFPTFLYYAMKRKTPVSVNSLCMGYHIVAIKN</sequence>
<dbReference type="RefSeq" id="WP_052734639.1">
    <property type="nucleotide sequence ID" value="NZ_LN827929.1"/>
</dbReference>
<accession>A0A0D6EWG3</accession>
<evidence type="ECO:0000259" key="1">
    <source>
        <dbReference type="Pfam" id="PF08241"/>
    </source>
</evidence>
<organism evidence="2 3">
    <name type="scientific">Candidatus Methylopumilus planktonicus</name>
    <dbReference type="NCBI Taxonomy" id="1581557"/>
    <lineage>
        <taxon>Bacteria</taxon>
        <taxon>Pseudomonadati</taxon>
        <taxon>Pseudomonadota</taxon>
        <taxon>Betaproteobacteria</taxon>
        <taxon>Nitrosomonadales</taxon>
        <taxon>Methylophilaceae</taxon>
        <taxon>Candidatus Methylopumilus</taxon>
    </lineage>
</organism>
<evidence type="ECO:0000313" key="3">
    <source>
        <dbReference type="Proteomes" id="UP000064007"/>
    </source>
</evidence>
<dbReference type="OrthoDB" id="9790457at2"/>
<keyword evidence="2" id="KW-0808">Transferase</keyword>
<reference evidence="3" key="1">
    <citation type="submission" date="2014-12" db="EMBL/GenBank/DDBJ databases">
        <authorList>
            <person name="Salcher M.M."/>
        </authorList>
    </citation>
    <scope>NUCLEOTIDE SEQUENCE [LARGE SCALE GENOMIC DNA]</scope>
    <source>
        <strain evidence="3">MMS-10A-171</strain>
    </source>
</reference>
<evidence type="ECO:0000313" key="2">
    <source>
        <dbReference type="EMBL" id="CEZ19794.1"/>
    </source>
</evidence>
<proteinExistence type="predicted"/>
<dbReference type="GO" id="GO:0008757">
    <property type="term" value="F:S-adenosylmethionine-dependent methyltransferase activity"/>
    <property type="evidence" value="ECO:0007669"/>
    <property type="project" value="InterPro"/>
</dbReference>